<reference evidence="2" key="1">
    <citation type="submission" date="2020-09" db="EMBL/GenBank/DDBJ databases">
        <title>Comparative genome analyses of four rice-infecting Rhizoctonia solani isolates reveal extensive enrichment of homogalacturonan modification genes.</title>
        <authorList>
            <person name="Lee D.-Y."/>
            <person name="Jeon J."/>
            <person name="Kim K.-T."/>
            <person name="Cheong K."/>
            <person name="Song H."/>
            <person name="Choi G."/>
            <person name="Ko J."/>
            <person name="Opiyo S.O."/>
            <person name="Zuo S."/>
            <person name="Madhav S."/>
            <person name="Lee Y.-H."/>
            <person name="Wang G.-L."/>
        </authorList>
    </citation>
    <scope>NUCLEOTIDE SEQUENCE</scope>
    <source>
        <strain evidence="2">AG1-IA WGL</strain>
    </source>
</reference>
<dbReference type="AlphaFoldDB" id="A0A8H7HND0"/>
<evidence type="ECO:0000256" key="1">
    <source>
        <dbReference type="SAM" id="MobiDB-lite"/>
    </source>
</evidence>
<feature type="compositionally biased region" description="Low complexity" evidence="1">
    <location>
        <begin position="507"/>
        <end position="516"/>
    </location>
</feature>
<feature type="compositionally biased region" description="Basic and acidic residues" evidence="1">
    <location>
        <begin position="684"/>
        <end position="694"/>
    </location>
</feature>
<evidence type="ECO:0000313" key="2">
    <source>
        <dbReference type="EMBL" id="KAF8695796.1"/>
    </source>
</evidence>
<dbReference type="EMBL" id="JACYCD010000355">
    <property type="protein sequence ID" value="KAF8695796.1"/>
    <property type="molecule type" value="Genomic_DNA"/>
</dbReference>
<proteinExistence type="predicted"/>
<organism evidence="2 3">
    <name type="scientific">Rhizoctonia solani</name>
    <dbReference type="NCBI Taxonomy" id="456999"/>
    <lineage>
        <taxon>Eukaryota</taxon>
        <taxon>Fungi</taxon>
        <taxon>Dikarya</taxon>
        <taxon>Basidiomycota</taxon>
        <taxon>Agaricomycotina</taxon>
        <taxon>Agaricomycetes</taxon>
        <taxon>Cantharellales</taxon>
        <taxon>Ceratobasidiaceae</taxon>
        <taxon>Rhizoctonia</taxon>
    </lineage>
</organism>
<dbReference type="OrthoDB" id="3064136at2759"/>
<dbReference type="Proteomes" id="UP000602905">
    <property type="component" value="Unassembled WGS sequence"/>
</dbReference>
<feature type="compositionally biased region" description="Polar residues" evidence="1">
    <location>
        <begin position="921"/>
        <end position="936"/>
    </location>
</feature>
<feature type="region of interest" description="Disordered" evidence="1">
    <location>
        <begin position="684"/>
        <end position="791"/>
    </location>
</feature>
<feature type="compositionally biased region" description="Low complexity" evidence="1">
    <location>
        <begin position="562"/>
        <end position="589"/>
    </location>
</feature>
<feature type="region of interest" description="Disordered" evidence="1">
    <location>
        <begin position="1"/>
        <end position="149"/>
    </location>
</feature>
<name>A0A8H7HND0_9AGAM</name>
<feature type="compositionally biased region" description="Low complexity" evidence="1">
    <location>
        <begin position="753"/>
        <end position="767"/>
    </location>
</feature>
<evidence type="ECO:0000313" key="3">
    <source>
        <dbReference type="Proteomes" id="UP000602905"/>
    </source>
</evidence>
<feature type="region of interest" description="Disordered" evidence="1">
    <location>
        <begin position="328"/>
        <end position="372"/>
    </location>
</feature>
<feature type="region of interest" description="Disordered" evidence="1">
    <location>
        <begin position="187"/>
        <end position="208"/>
    </location>
</feature>
<feature type="region of interest" description="Disordered" evidence="1">
    <location>
        <begin position="432"/>
        <end position="591"/>
    </location>
</feature>
<feature type="non-terminal residue" evidence="2">
    <location>
        <position position="1"/>
    </location>
</feature>
<feature type="compositionally biased region" description="Polar residues" evidence="1">
    <location>
        <begin position="196"/>
        <end position="208"/>
    </location>
</feature>
<accession>A0A8H7HND0</accession>
<feature type="compositionally biased region" description="Low complexity" evidence="1">
    <location>
        <begin position="437"/>
        <end position="446"/>
    </location>
</feature>
<gene>
    <name evidence="2" type="ORF">RHS03_07894</name>
</gene>
<sequence>MLSTVGMDRHGHRTVGTGCRRRPLALGFPRPPDTLPPIPMSPQHQTKEVEYYRAAPTAPGMTLERVSPPRRSPSDPSAAAIAPLSISKRVKSPPSNIIVPPKPEITRPPRSPARLSANLDSTQPPNARPAPGPPPAGPLPPLPPRDDPIDPLLLRAVAAKERRRQSKNETQDIASLERSMRRLSRISLGSGPAEPTSPTDSLTVSSPSLRAEKLLRRLSRQSDGVRLPSDYGRVGISGYSVPNSAPVSPGLRGVPPPLREDSETPLALSVPMRREVPPPNNMLGLGLGLASDSFTSMSSLTSASSFSSNTISTLPSEATIKPPKEFETRTSRLGSLSSATTASTTSLITPVSPPTTNTLLTPMSPPKQLKLKGSLGLSLRIPSRSPSPSPIPDLLKDYRDSASYPLEAAYRESSIFPPSYRESGVLPLSTDLAVPTRSSSRSASPSPIQPTRQRPGARARIHSDLAPPSPRSSTEAVGSHDHGDVDVPPIRPSLESQTTPRPNIPRAASPSAPTSPELNRPASPDIAYILRTTPRPTRKLSIGSVASSSTTGRRLAGPAPPSSFRRPVPSRSGSLASVPSRSSSSAGMSHGYAATASSAGFDVQGAGPEVFFGEQYDSEDSDSDLDLSTPLPHMMLRAGLLSPRSTIITEAIESAPVATVNGKLSARGEALRAKGEKVWKAEARRKVRHRDGQNLRDGVGLTTGLGWSDSEDEDAPSPLRRRLSSVLLAKTQSRPPSQLSRQSYTHMPLSRRSTYSNLESSSVSSASNPRTPAHPPMSLPPSSYSHTLPLTPSSLPGAAAVDEFGKLDFPMPPTATSWRGQPSPALRKAPSSSMLRSPSANPPSLAPSAGSASLLRSRTTSSTSSQSASQGHSPKSSVSASRVSTQSRSSVTSQRSMMPAPRFSARPPAAGTRLSAPEALRQSQSSLETTRRLSGS</sequence>
<protein>
    <submittedName>
        <fullName evidence="2">Uncharacterized protein</fullName>
    </submittedName>
</protein>
<feature type="region of interest" description="Disordered" evidence="1">
    <location>
        <begin position="806"/>
        <end position="936"/>
    </location>
</feature>
<feature type="compositionally biased region" description="Low complexity" evidence="1">
    <location>
        <begin position="74"/>
        <end position="87"/>
    </location>
</feature>
<feature type="compositionally biased region" description="Pro residues" evidence="1">
    <location>
        <begin position="29"/>
        <end position="40"/>
    </location>
</feature>
<feature type="compositionally biased region" description="Polar residues" evidence="1">
    <location>
        <begin position="780"/>
        <end position="791"/>
    </location>
</feature>
<feature type="compositionally biased region" description="Low complexity" evidence="1">
    <location>
        <begin position="724"/>
        <end position="743"/>
    </location>
</feature>
<feature type="compositionally biased region" description="Pro residues" evidence="1">
    <location>
        <begin position="126"/>
        <end position="143"/>
    </location>
</feature>
<feature type="compositionally biased region" description="Low complexity" evidence="1">
    <location>
        <begin position="846"/>
        <end position="910"/>
    </location>
</feature>
<comment type="caution">
    <text evidence="2">The sequence shown here is derived from an EMBL/GenBank/DDBJ whole genome shotgun (WGS) entry which is preliminary data.</text>
</comment>
<feature type="compositionally biased region" description="Low complexity" evidence="1">
    <location>
        <begin position="331"/>
        <end position="347"/>
    </location>
</feature>